<dbReference type="Proteomes" id="UP000003759">
    <property type="component" value="Chromosome"/>
</dbReference>
<protein>
    <submittedName>
        <fullName evidence="1">Uncharacterized protein</fullName>
    </submittedName>
</protein>
<dbReference type="PATRIC" id="fig|1161918.5.peg.2600"/>
<evidence type="ECO:0000313" key="1">
    <source>
        <dbReference type="EMBL" id="CCG56192.1"/>
    </source>
</evidence>
<dbReference type="KEGG" id="bpw:WESB_0722"/>
<name>K0JH30_BRAPL</name>
<dbReference type="HOGENOM" id="CLU_1021842_0_0_12"/>
<accession>K0JH30</accession>
<sequence>MRLLYNNIFNNCNYTASSSDEFFDIENIFDYHTQNVGRFDNKLYGSLEITGNGIINSFAIFNTNAYFVKIEIHNNIDDDRIYLIDIFDNKAMHNIHPVEFTRCKISFYGNERNDNNLEIGYLIVGEALDFPPHDKQKTHTISYTHEQYFSISNHYFPRLLPTKKYEVWKVSFPYLTNSDKDKILNFFNESNFYPFVLQVWTGEVLCVNATLDKYYAKYNISKYNKSKYKFIKEYIRYARYNISKYNISKYKAKTDFQYPKYYMKSGLYVCTNTEIDFKKGKNDLYQYSTELTFREIQ</sequence>
<evidence type="ECO:0000313" key="2">
    <source>
        <dbReference type="Proteomes" id="UP000003759"/>
    </source>
</evidence>
<dbReference type="RefSeq" id="WP_014932613.1">
    <property type="nucleotide sequence ID" value="NC_018604.1"/>
</dbReference>
<organism evidence="1 2">
    <name type="scientific">Brachyspira pilosicoli WesB</name>
    <dbReference type="NCBI Taxonomy" id="1161918"/>
    <lineage>
        <taxon>Bacteria</taxon>
        <taxon>Pseudomonadati</taxon>
        <taxon>Spirochaetota</taxon>
        <taxon>Spirochaetia</taxon>
        <taxon>Brachyspirales</taxon>
        <taxon>Brachyspiraceae</taxon>
        <taxon>Brachyspira</taxon>
    </lineage>
</organism>
<dbReference type="OrthoDB" id="306728at2"/>
<proteinExistence type="predicted"/>
<gene>
    <name evidence="1" type="ORF">WESB_0722</name>
</gene>
<dbReference type="EMBL" id="HE793032">
    <property type="protein sequence ID" value="CCG56192.1"/>
    <property type="molecule type" value="Genomic_DNA"/>
</dbReference>
<reference evidence="1 2" key="1">
    <citation type="journal article" date="2012" name="BMC Genomics">
        <title>Comparative genomics of Brachyspira pilosicoli strains: genome rearrangements, reductions and correlation of genetic compliment with phenotypic diversity.</title>
        <authorList>
            <person name="Mappley L.J."/>
            <person name="Black M.L."/>
            <person name="Abuoun M."/>
            <person name="Darby A.C."/>
            <person name="Woodward M.J."/>
            <person name="Parkhill J."/>
            <person name="Turner A.K."/>
            <person name="Bellgard M.I."/>
            <person name="La T."/>
            <person name="Phillips N.D."/>
            <person name="La Ragione R.M."/>
            <person name="Hampson D.J."/>
        </authorList>
    </citation>
    <scope>NUCLEOTIDE SEQUENCE [LARGE SCALE GENOMIC DNA]</scope>
    <source>
        <strain evidence="1">WesB</strain>
    </source>
</reference>
<dbReference type="AlphaFoldDB" id="K0JH30"/>